<gene>
    <name evidence="2" type="ORF">SAMN06265173_104118</name>
</gene>
<proteinExistence type="predicted"/>
<keyword evidence="1" id="KW-0175">Coiled coil</keyword>
<dbReference type="RefSeq" id="WP_142492375.1">
    <property type="nucleotide sequence ID" value="NZ_FXTO01000004.1"/>
</dbReference>
<accession>A0A521BUE7</accession>
<sequence>MGDITEYESRITAALDRIAKGLDGLEAPQSGPSEAAEAEITRLTQALEDERTVTAQLEERIKGIKDKLEDRVSGMEAALEEARASVTAVDTELQQLREVNEKLRESNVALRDANAEGLADAELINASLMAEVEALRAGREADAAEMGAVLTQLDAILEATAMKEEDA</sequence>
<evidence type="ECO:0000313" key="3">
    <source>
        <dbReference type="Proteomes" id="UP000316030"/>
    </source>
</evidence>
<feature type="coiled-coil region" evidence="1">
    <location>
        <begin position="33"/>
        <end position="116"/>
    </location>
</feature>
<evidence type="ECO:0000313" key="2">
    <source>
        <dbReference type="EMBL" id="SMO50705.1"/>
    </source>
</evidence>
<keyword evidence="3" id="KW-1185">Reference proteome</keyword>
<dbReference type="OrthoDB" id="7871100at2"/>
<dbReference type="Proteomes" id="UP000316030">
    <property type="component" value="Unassembled WGS sequence"/>
</dbReference>
<dbReference type="AlphaFoldDB" id="A0A521BUE7"/>
<protein>
    <submittedName>
        <fullName evidence="2">Uncharacterized protein</fullName>
    </submittedName>
</protein>
<organism evidence="2 3">
    <name type="scientific">Thalassovita litoralis</name>
    <dbReference type="NCBI Taxonomy" id="1010611"/>
    <lineage>
        <taxon>Bacteria</taxon>
        <taxon>Pseudomonadati</taxon>
        <taxon>Pseudomonadota</taxon>
        <taxon>Alphaproteobacteria</taxon>
        <taxon>Rhodobacterales</taxon>
        <taxon>Roseobacteraceae</taxon>
        <taxon>Thalassovita</taxon>
    </lineage>
</organism>
<evidence type="ECO:0000256" key="1">
    <source>
        <dbReference type="SAM" id="Coils"/>
    </source>
</evidence>
<name>A0A521BUE7_9RHOB</name>
<reference evidence="2 3" key="1">
    <citation type="submission" date="2017-05" db="EMBL/GenBank/DDBJ databases">
        <authorList>
            <person name="Varghese N."/>
            <person name="Submissions S."/>
        </authorList>
    </citation>
    <scope>NUCLEOTIDE SEQUENCE [LARGE SCALE GENOMIC DNA]</scope>
    <source>
        <strain evidence="2 3">DSM 29506</strain>
    </source>
</reference>
<dbReference type="EMBL" id="FXTO01000004">
    <property type="protein sequence ID" value="SMO50705.1"/>
    <property type="molecule type" value="Genomic_DNA"/>
</dbReference>